<reference evidence="1" key="1">
    <citation type="submission" date="2020-06" db="EMBL/GenBank/DDBJ databases">
        <authorList>
            <person name="Dong N."/>
        </authorList>
    </citation>
    <scope>NUCLEOTIDE SEQUENCE</scope>
    <source>
        <strain evidence="1">R1692</strain>
    </source>
</reference>
<comment type="caution">
    <text evidence="1">The sequence shown here is derived from an EMBL/GenBank/DDBJ whole genome shotgun (WGS) entry which is preliminary data.</text>
</comment>
<organism evidence="1 2">
    <name type="scientific">Sphingobacterium hotanense</name>
    <dbReference type="NCBI Taxonomy" id="649196"/>
    <lineage>
        <taxon>Bacteria</taxon>
        <taxon>Pseudomonadati</taxon>
        <taxon>Bacteroidota</taxon>
        <taxon>Sphingobacteriia</taxon>
        <taxon>Sphingobacteriales</taxon>
        <taxon>Sphingobacteriaceae</taxon>
        <taxon>Sphingobacterium</taxon>
    </lineage>
</organism>
<evidence type="ECO:0000313" key="2">
    <source>
        <dbReference type="Proteomes" id="UP001170954"/>
    </source>
</evidence>
<dbReference type="Proteomes" id="UP001170954">
    <property type="component" value="Unassembled WGS sequence"/>
</dbReference>
<reference evidence="1" key="2">
    <citation type="journal article" date="2022" name="Sci. Total Environ.">
        <title>Prevalence, transmission, and molecular epidemiology of tet(X)-positive bacteria among humans, animals, and environmental niches in China: An epidemiological, and genomic-based study.</title>
        <authorList>
            <person name="Dong N."/>
            <person name="Zeng Y."/>
            <person name="Cai C."/>
            <person name="Sun C."/>
            <person name="Lu J."/>
            <person name="Liu C."/>
            <person name="Zhou H."/>
            <person name="Sun Q."/>
            <person name="Shu L."/>
            <person name="Wang H."/>
            <person name="Wang Y."/>
            <person name="Wang S."/>
            <person name="Wu C."/>
            <person name="Chan E.W."/>
            <person name="Chen G."/>
            <person name="Shen Z."/>
            <person name="Chen S."/>
            <person name="Zhang R."/>
        </authorList>
    </citation>
    <scope>NUCLEOTIDE SEQUENCE</scope>
    <source>
        <strain evidence="1">R1692</strain>
    </source>
</reference>
<accession>A0ABT7NJB0</accession>
<name>A0ABT7NJB0_9SPHI</name>
<keyword evidence="2" id="KW-1185">Reference proteome</keyword>
<protein>
    <submittedName>
        <fullName evidence="1">Uncharacterized protein</fullName>
    </submittedName>
</protein>
<evidence type="ECO:0000313" key="1">
    <source>
        <dbReference type="EMBL" id="MDM1047292.1"/>
    </source>
</evidence>
<gene>
    <name evidence="1" type="ORF">HX018_03420</name>
</gene>
<dbReference type="RefSeq" id="WP_286650466.1">
    <property type="nucleotide sequence ID" value="NZ_JACAGK010000006.1"/>
</dbReference>
<proteinExistence type="predicted"/>
<dbReference type="EMBL" id="JACAGK010000006">
    <property type="protein sequence ID" value="MDM1047292.1"/>
    <property type="molecule type" value="Genomic_DNA"/>
</dbReference>
<sequence>MLGKSRQYANPAELEIKFGTNKVSATIDFTEASLFPAFISDMGEELTRGADHSYAFVGFENGKFQLEGIQYGDHLTARIIDMGSAEAQHILNKGILNDYQDQENFYYKRPFMAFTYAGTPVQMVVDPFNSSVWIFHSQYRDIFDYITNSPIYQPMGSEGVLYSTSALGDTLIFNREITLVEKLKVKGLIWNKERTQYTAWVSEGNATRNENLQLSKYPFYSYTEIGAFITSEFMTRKFYLEEADAKMKLIYEVVSKLKIPQNMKIDLTRLANDPSYSKDWTPRMKTKLLALVDKINQQNAPMKVSSFDIKAIHSFADLGGFVLDTHIGIANQYKFELRNGEQVDSISYASNLLALNFLNSTNVIGFINPKSEKITMPAANKLSPRLKNIWPDFVDFLAPFDEAVIHMNFLPPAAGEEYPRIKMHSAKTGDILIGSGYPKP</sequence>